<protein>
    <submittedName>
        <fullName evidence="3">3'-5' exoribonuclease</fullName>
        <ecNumber evidence="3">3.1.-.-</ecNumber>
    </submittedName>
</protein>
<dbReference type="InterPro" id="IPR050798">
    <property type="entry name" value="YhaM_exoribonuc/phosphodiest"/>
</dbReference>
<dbReference type="InterPro" id="IPR012340">
    <property type="entry name" value="NA-bd_OB-fold"/>
</dbReference>
<dbReference type="EC" id="3.1.-.-" evidence="3"/>
<dbReference type="Gene3D" id="2.40.50.140">
    <property type="entry name" value="Nucleic acid-binding proteins"/>
    <property type="match status" value="1"/>
</dbReference>
<keyword evidence="4" id="KW-1185">Reference proteome</keyword>
<feature type="domain" description="HD" evidence="2">
    <location>
        <begin position="168"/>
        <end position="292"/>
    </location>
</feature>
<dbReference type="CDD" id="cd04492">
    <property type="entry name" value="YhaM_OBF_like"/>
    <property type="match status" value="1"/>
</dbReference>
<sequence>MKKINEISLDKNPINAIVRIEKAIISTGSSGANYLILHLADATGRIEARKWMVTEEDKQLLKPNAIILLENTIISEYRGVLQLKIDDYKVIDESQLSFYNIKKEDLFISAPLDINREYNNLLKILSSVKNDTYRQITTKLIEKYKEQFLTFPAAMSIHHNVTGGLFWHSYTLVLNALALKPNYQYASIDWDLLICGAILHDIGKVIEIVDVSGSDYSLEGKLLGHISIGNAEINKIAQELNLYKDESNNINSEVTLLQHMVLASHGKKEFGSPVEPVLIEALILSMLDDLDAKVFKINDELKKVESVNNWTQRIISVDNRMFYKHKK</sequence>
<dbReference type="CDD" id="cd00077">
    <property type="entry name" value="HDc"/>
    <property type="match status" value="1"/>
</dbReference>
<organism evidence="3 4">
    <name type="scientific">Mycoplasma yeatsii</name>
    <dbReference type="NCBI Taxonomy" id="51365"/>
    <lineage>
        <taxon>Bacteria</taxon>
        <taxon>Bacillati</taxon>
        <taxon>Mycoplasmatota</taxon>
        <taxon>Mollicutes</taxon>
        <taxon>Mycoplasmataceae</taxon>
        <taxon>Mycoplasma</taxon>
    </lineage>
</organism>
<dbReference type="SUPFAM" id="SSF50249">
    <property type="entry name" value="Nucleic acid-binding proteins"/>
    <property type="match status" value="1"/>
</dbReference>
<dbReference type="RefSeq" id="WP_307443867.1">
    <property type="nucleotide sequence ID" value="NZ_JAUSWP010000001.1"/>
</dbReference>
<dbReference type="GO" id="GO:0016787">
    <property type="term" value="F:hydrolase activity"/>
    <property type="evidence" value="ECO:0007669"/>
    <property type="project" value="UniProtKB-KW"/>
</dbReference>
<dbReference type="InterPro" id="IPR006674">
    <property type="entry name" value="HD_domain"/>
</dbReference>
<dbReference type="InterPro" id="IPR003607">
    <property type="entry name" value="HD/PDEase_dom"/>
</dbReference>
<evidence type="ECO:0000259" key="2">
    <source>
        <dbReference type="Pfam" id="PF01966"/>
    </source>
</evidence>
<evidence type="ECO:0000313" key="3">
    <source>
        <dbReference type="EMBL" id="MDQ0567444.1"/>
    </source>
</evidence>
<gene>
    <name evidence="3" type="ORF">J2Z63_000065</name>
</gene>
<evidence type="ECO:0000256" key="1">
    <source>
        <dbReference type="ARBA" id="ARBA00022801"/>
    </source>
</evidence>
<dbReference type="Proteomes" id="UP001236620">
    <property type="component" value="Unassembled WGS sequence"/>
</dbReference>
<comment type="caution">
    <text evidence="3">The sequence shown here is derived from an EMBL/GenBank/DDBJ whole genome shotgun (WGS) entry which is preliminary data.</text>
</comment>
<dbReference type="Pfam" id="PF01966">
    <property type="entry name" value="HD"/>
    <property type="match status" value="1"/>
</dbReference>
<dbReference type="PANTHER" id="PTHR37294:SF1">
    <property type="entry name" value="3'-5' EXORIBONUCLEASE YHAM"/>
    <property type="match status" value="1"/>
</dbReference>
<dbReference type="SUPFAM" id="SSF109604">
    <property type="entry name" value="HD-domain/PDEase-like"/>
    <property type="match status" value="1"/>
</dbReference>
<dbReference type="Gene3D" id="1.10.3210.10">
    <property type="entry name" value="Hypothetical protein af1432"/>
    <property type="match status" value="1"/>
</dbReference>
<proteinExistence type="predicted"/>
<dbReference type="EMBL" id="JAUSWP010000001">
    <property type="protein sequence ID" value="MDQ0567444.1"/>
    <property type="molecule type" value="Genomic_DNA"/>
</dbReference>
<dbReference type="PANTHER" id="PTHR37294">
    <property type="entry name" value="3'-5' EXORIBONUCLEASE YHAM"/>
    <property type="match status" value="1"/>
</dbReference>
<keyword evidence="1 3" id="KW-0378">Hydrolase</keyword>
<reference evidence="3" key="1">
    <citation type="submission" date="2023-07" db="EMBL/GenBank/DDBJ databases">
        <title>Genomic Encyclopedia of Type Strains, Phase IV (KMG-IV): sequencing the most valuable type-strain genomes for metagenomic binning, comparative biology and taxonomic classification.</title>
        <authorList>
            <person name="Goeker M."/>
        </authorList>
    </citation>
    <scope>NUCLEOTIDE SEQUENCE [LARGE SCALE GENOMIC DNA]</scope>
    <source>
        <strain evidence="3">DSM 22019</strain>
    </source>
</reference>
<evidence type="ECO:0000313" key="4">
    <source>
        <dbReference type="Proteomes" id="UP001236620"/>
    </source>
</evidence>
<accession>A0ABU0NDB8</accession>
<name>A0ABU0NDB8_9MOLU</name>